<dbReference type="STRING" id="1387353.BSF38_05106"/>
<dbReference type="KEGG" id="pbor:BSF38_05106"/>
<name>A0A1U7CX62_9BACT</name>
<accession>A0A1U7CX62</accession>
<dbReference type="Proteomes" id="UP000186309">
    <property type="component" value="Chromosome"/>
</dbReference>
<protein>
    <recommendedName>
        <fullName evidence="3">Phage gp6-like head-tail connector protein</fullName>
    </recommendedName>
</protein>
<dbReference type="EMBL" id="CP019082">
    <property type="protein sequence ID" value="APW63534.1"/>
    <property type="molecule type" value="Genomic_DNA"/>
</dbReference>
<reference evidence="2" key="1">
    <citation type="submission" date="2016-12" db="EMBL/GenBank/DDBJ databases">
        <title>Comparative genomics of four Isosphaeraceae planctomycetes: a common pool of plasmids and glycoside hydrolase genes.</title>
        <authorList>
            <person name="Ivanova A."/>
        </authorList>
    </citation>
    <scope>NUCLEOTIDE SEQUENCE [LARGE SCALE GENOMIC DNA]</scope>
    <source>
        <strain evidence="2">PX4</strain>
    </source>
</reference>
<dbReference type="InterPro" id="IPR006450">
    <property type="entry name" value="Phage_HK97_gp6-like"/>
</dbReference>
<evidence type="ECO:0000313" key="2">
    <source>
        <dbReference type="Proteomes" id="UP000186309"/>
    </source>
</evidence>
<dbReference type="Gene3D" id="1.10.3230.30">
    <property type="entry name" value="Phage gp6-like head-tail connector protein"/>
    <property type="match status" value="1"/>
</dbReference>
<dbReference type="InterPro" id="IPR011738">
    <property type="entry name" value="Phage_CHP"/>
</dbReference>
<gene>
    <name evidence="1" type="ORF">BSF38_05106</name>
</gene>
<sequence>MRPSYELTITTGPTAHPLTLEEARAQLNSPQGLPDDVYVESLIATAHRYIAKGFNLTPMTTQYRLVTGRFVKDLPHPPVQSIQSIQYYDSTETLITLEAGDYSFYPGSSKIHYRSDLCLYASARTDRVIINYTAGYASAELVPDSIKHAMRLLIGHWYEQRQATGESTVKAIELGVRDLLFTEKCHRWRA</sequence>
<keyword evidence="2" id="KW-1185">Reference proteome</keyword>
<dbReference type="RefSeq" id="WP_076349868.1">
    <property type="nucleotide sequence ID" value="NZ_CP019082.1"/>
</dbReference>
<dbReference type="CDD" id="cd08054">
    <property type="entry name" value="gp6"/>
    <property type="match status" value="1"/>
</dbReference>
<dbReference type="NCBIfam" id="TIGR01560">
    <property type="entry name" value="put_DNA_pack"/>
    <property type="match status" value="1"/>
</dbReference>
<proteinExistence type="predicted"/>
<evidence type="ECO:0008006" key="3">
    <source>
        <dbReference type="Google" id="ProtNLM"/>
    </source>
</evidence>
<dbReference type="OrthoDB" id="285301at2"/>
<dbReference type="NCBIfam" id="TIGR02215">
    <property type="entry name" value="phage_chp_gp8"/>
    <property type="match status" value="1"/>
</dbReference>
<evidence type="ECO:0000313" key="1">
    <source>
        <dbReference type="EMBL" id="APW63534.1"/>
    </source>
</evidence>
<organism evidence="1 2">
    <name type="scientific">Paludisphaera borealis</name>
    <dbReference type="NCBI Taxonomy" id="1387353"/>
    <lineage>
        <taxon>Bacteria</taxon>
        <taxon>Pseudomonadati</taxon>
        <taxon>Planctomycetota</taxon>
        <taxon>Planctomycetia</taxon>
        <taxon>Isosphaerales</taxon>
        <taxon>Isosphaeraceae</taxon>
        <taxon>Paludisphaera</taxon>
    </lineage>
</organism>
<dbReference type="AlphaFoldDB" id="A0A1U7CX62"/>